<sequence>MKRRTLLGLATGALLAASGIMSGIASAQGISGAPAPFDKGGVKVALIVYLSGGDYYQNYEAGVKRQADKLGIELRSFQGRQKPDEQREQIRQAINLGVSGIIIAGGKGEAVSDVVQEALDAGIKIAVQNITLPQKEIIVIDQDESKQLNLVLEQAVKDNGDDFKAGYIYVEGFPALDKRDVAWQAFKKSHPGVSQLAQWGAVDDTPAQTVANQTAAVFRANPDINVVLAPWDEFARGAKIAVDEAGLNDQVKIYSVDVSTSDIQAIREPNSPWVATSAISAAGTGAAALRAIALSLTGELKETNILLPPTLITRQFLLDNDVKTEEELNAKLPEFALEHAVTAEWITKAAAPSN</sequence>
<dbReference type="PANTHER" id="PTHR30036">
    <property type="entry name" value="D-XYLOSE-BINDING PERIPLASMIC PROTEIN"/>
    <property type="match status" value="1"/>
</dbReference>
<dbReference type="InterPro" id="IPR025997">
    <property type="entry name" value="SBP_2_dom"/>
</dbReference>
<reference evidence="3 4" key="1">
    <citation type="submission" date="2023-08" db="EMBL/GenBank/DDBJ databases">
        <title>Pathogen: clinical or host-associated sample.</title>
        <authorList>
            <person name="Hergert J."/>
            <person name="Casey R."/>
            <person name="Wagner J."/>
            <person name="Young E.L."/>
            <person name="Oakeson K.F."/>
        </authorList>
    </citation>
    <scope>NUCLEOTIDE SEQUENCE [LARGE SCALE GENOMIC DNA]</scope>
    <source>
        <strain evidence="3 4">1760953</strain>
    </source>
</reference>
<dbReference type="RefSeq" id="WP_134652228.1">
    <property type="nucleotide sequence ID" value="NZ_CP132302.1"/>
</dbReference>
<proteinExistence type="inferred from homology"/>
<dbReference type="AlphaFoldDB" id="A0AA50D7N2"/>
<evidence type="ECO:0000313" key="4">
    <source>
        <dbReference type="Proteomes" id="UP001234585"/>
    </source>
</evidence>
<name>A0AA50D7N2_9HYPH</name>
<dbReference type="GO" id="GO:0030246">
    <property type="term" value="F:carbohydrate binding"/>
    <property type="evidence" value="ECO:0007669"/>
    <property type="project" value="TreeGrafter"/>
</dbReference>
<dbReference type="EMBL" id="CP132302">
    <property type="protein sequence ID" value="WLR97462.1"/>
    <property type="molecule type" value="Genomic_DNA"/>
</dbReference>
<dbReference type="InterPro" id="IPR050555">
    <property type="entry name" value="Bact_Solute-Bind_Prot2"/>
</dbReference>
<dbReference type="Proteomes" id="UP001234585">
    <property type="component" value="Chromosome"/>
</dbReference>
<evidence type="ECO:0000256" key="1">
    <source>
        <dbReference type="ARBA" id="ARBA00004418"/>
    </source>
</evidence>
<dbReference type="InterPro" id="IPR028082">
    <property type="entry name" value="Peripla_BP_I"/>
</dbReference>
<dbReference type="PANTHER" id="PTHR30036:SF7">
    <property type="entry name" value="ABC TRANSPORTER PERIPLASMIC-BINDING PROTEIN YPHF"/>
    <property type="match status" value="1"/>
</dbReference>
<accession>A0AA50D7N2</accession>
<organism evidence="3 4">
    <name type="scientific">Shinella sumterensis</name>
    <dbReference type="NCBI Taxonomy" id="1967501"/>
    <lineage>
        <taxon>Bacteria</taxon>
        <taxon>Pseudomonadati</taxon>
        <taxon>Pseudomonadota</taxon>
        <taxon>Alphaproteobacteria</taxon>
        <taxon>Hyphomicrobiales</taxon>
        <taxon>Rhizobiaceae</taxon>
        <taxon>Shinella</taxon>
    </lineage>
</organism>
<dbReference type="SUPFAM" id="SSF53822">
    <property type="entry name" value="Periplasmic binding protein-like I"/>
    <property type="match status" value="1"/>
</dbReference>
<comment type="similarity">
    <text evidence="2">Belongs to the bacterial solute-binding protein 2 family.</text>
</comment>
<dbReference type="GO" id="GO:0030288">
    <property type="term" value="C:outer membrane-bounded periplasmic space"/>
    <property type="evidence" value="ECO:0007669"/>
    <property type="project" value="TreeGrafter"/>
</dbReference>
<comment type="subcellular location">
    <subcellularLocation>
        <location evidence="1">Periplasm</location>
    </subcellularLocation>
</comment>
<evidence type="ECO:0000256" key="2">
    <source>
        <dbReference type="ARBA" id="ARBA00007639"/>
    </source>
</evidence>
<evidence type="ECO:0000313" key="3">
    <source>
        <dbReference type="EMBL" id="WLR97462.1"/>
    </source>
</evidence>
<dbReference type="Gene3D" id="3.40.50.2300">
    <property type="match status" value="2"/>
</dbReference>
<gene>
    <name evidence="3" type="ORF">Q9313_00055</name>
</gene>
<dbReference type="Pfam" id="PF13407">
    <property type="entry name" value="Peripla_BP_4"/>
    <property type="match status" value="1"/>
</dbReference>
<protein>
    <submittedName>
        <fullName evidence="3">Substrate-binding domain-containing protein</fullName>
    </submittedName>
</protein>
<keyword evidence="4" id="KW-1185">Reference proteome</keyword>